<reference evidence="1" key="1">
    <citation type="submission" date="2024-02" db="EMBL/GenBank/DDBJ databases">
        <title>Bacteria isolated from the canopy kelp, Nereocystis luetkeana.</title>
        <authorList>
            <person name="Pfister C.A."/>
            <person name="Younker I.T."/>
            <person name="Light S.H."/>
        </authorList>
    </citation>
    <scope>NUCLEOTIDE SEQUENCE</scope>
    <source>
        <strain evidence="1">TN.2.01</strain>
    </source>
</reference>
<accession>A0ACC6R3H2</accession>
<dbReference type="EMBL" id="JBAKAX010000006">
    <property type="protein sequence ID" value="MEL0604076.1"/>
    <property type="molecule type" value="Genomic_DNA"/>
</dbReference>
<evidence type="ECO:0000313" key="2">
    <source>
        <dbReference type="Proteomes" id="UP001374952"/>
    </source>
</evidence>
<protein>
    <submittedName>
        <fullName evidence="1">Uncharacterized protein</fullName>
    </submittedName>
</protein>
<name>A0ACC6R3H2_9GAMM</name>
<sequence>MSPTFYLNRTLFSDNQQFTESELLNASNYIVILAEPGAGKTELMKSLANQLGTKEVTASVFSYMGANSEYSPVVIDAFDELAKVDTTGIHKLLSSVSNASPTHVIISSRSSEWDSSATNTFEQFIGHAPTVVRLCEFDESEQREIYTHHTKKDNFIEFQAEVTRFSLEPLLPNPQFLKLFADAYIESEGHFTDKHLIFTQAITSLAREVNTNTKPTPSLSSEQKINLSSEIFAKLLLSGAEGIRISEANENRMYPLVGSLLSSSNVNLSGILATRLFKPGDNADQHRPVHKIVAEYCAADYLTKRIANPSDPLSISQCLPIIAPNSTVRDELRGLIGWMAALGSKSVEEATIELDPYAVLANGDPSQLATSSKAMLLSRLKEVEAVDPYFRRSDSWRRFSVAGLFTQDVMEEVKPIISNGGDGDLRDLLLELLVGSQAARWLDVELRQLLLSSTESEQTRMLAYKCLIGLESYDPHLDLRDLIDEASSSSLNIAANVIESIDIDTFKPNELEVFFRNCANLYPMHKRDFDGVLGGRYFIKRFISHLNVLQLEGLLDLLSKGLACNCGKKAYECECRTGLSKIIGSLLDCYFELAKPPFEPFRIWQWVEHLNFTGQMNTQDIKSVQALRADVALRQGIISHVFGKLTEREAIFQARIHKFGGYHSHAGLCLSLADQRFIIDLAFENNNTQLWASFFAQYQSNRFSNKKEPDSLRGHMRKQASQKPEFMKIWALMNRQESIQAKGEDQKWNAKLHRLMRRRKNKKKQIHVENIQYVQAERELVESGKHWGCLVRFAHLVLNKPENIELEFGDEVLVRNAIKNCLGFIASIIPDLQKLADLQCESKRLVVETILYAACIEIMRESGSLEGVERPLLLALRTNLNVGYNAVSQDEANTLKSEVDRLLFPDVESAEKFLLEYVEPQLAQNKCAHPEVSLLKYDEVFSPIKAKLSIEWIEGYVQLELPALNTLFEIAAQYGDRERLKSIIELRCSQLLFGQSESNDDEQLEQRRKFWFVRAFYFLSIEQAEPYWNWLTGDKNSILLLNERSSRMNRSDHLHWPALTSCKVFAILEAFFEQWPKVQLPSTWGAGSPVGETAYRFLTDIIWSIGNDSPDEAIPVLHQLLAKPHFSDIHIPLKSIQAEQLRMKALRDFEPPTSTKIVDLLDNNAVVSVEGLRQLILLELISYQKDIDGGEFNTANRFYTKNTNGDDIRLGEVESVEIIAERLNLLLSPQSIVITSEHQTKNQNRIDITAAKTIDGIRRLLVIEAKGQWHSDLYSAATTQLYERYSVHPNAEQQGIYLVIWFGANEKVANRIKHNVTSALELRESIEDTLPPELKGFIDVFVLDVSRH</sequence>
<dbReference type="Proteomes" id="UP001374952">
    <property type="component" value="Unassembled WGS sequence"/>
</dbReference>
<proteinExistence type="predicted"/>
<evidence type="ECO:0000313" key="1">
    <source>
        <dbReference type="EMBL" id="MEL0604076.1"/>
    </source>
</evidence>
<comment type="caution">
    <text evidence="1">The sequence shown here is derived from an EMBL/GenBank/DDBJ whole genome shotgun (WGS) entry which is preliminary data.</text>
</comment>
<organism evidence="1 2">
    <name type="scientific">Pseudoalteromonas undina</name>
    <dbReference type="NCBI Taxonomy" id="43660"/>
    <lineage>
        <taxon>Bacteria</taxon>
        <taxon>Pseudomonadati</taxon>
        <taxon>Pseudomonadota</taxon>
        <taxon>Gammaproteobacteria</taxon>
        <taxon>Alteromonadales</taxon>
        <taxon>Pseudoalteromonadaceae</taxon>
        <taxon>Pseudoalteromonas</taxon>
    </lineage>
</organism>
<gene>
    <name evidence="1" type="ORF">V6250_07845</name>
</gene>
<keyword evidence="2" id="KW-1185">Reference proteome</keyword>